<feature type="domain" description="AMP-dependent synthetase/ligase" evidence="3">
    <location>
        <begin position="163"/>
        <end position="360"/>
    </location>
</feature>
<dbReference type="SUPFAM" id="SSF52777">
    <property type="entry name" value="CoA-dependent acyltransferases"/>
    <property type="match status" value="1"/>
</dbReference>
<keyword evidence="1" id="KW-0596">Phosphopantetheine</keyword>
<dbReference type="Pfam" id="PF00501">
    <property type="entry name" value="AMP-binding"/>
    <property type="match status" value="1"/>
</dbReference>
<reference evidence="4 5" key="1">
    <citation type="journal article" date="2014" name="Genome Announc.">
        <title>Draft genome sequence of Sclerotinia borealis, a psychrophilic plant pathogenic fungus.</title>
        <authorList>
            <person name="Mardanov A.V."/>
            <person name="Beletsky A.V."/>
            <person name="Kadnikov V.V."/>
            <person name="Ignatov A.N."/>
            <person name="Ravin N.V."/>
        </authorList>
    </citation>
    <scope>NUCLEOTIDE SEQUENCE [LARGE SCALE GENOMIC DNA]</scope>
    <source>
        <strain evidence="5">F-4157</strain>
    </source>
</reference>
<dbReference type="InterPro" id="IPR036736">
    <property type="entry name" value="ACP-like_sf"/>
</dbReference>
<dbReference type="Proteomes" id="UP000019487">
    <property type="component" value="Unassembled WGS sequence"/>
</dbReference>
<dbReference type="CDD" id="cd04433">
    <property type="entry name" value="AFD_class_I"/>
    <property type="match status" value="1"/>
</dbReference>
<evidence type="ECO:0000259" key="3">
    <source>
        <dbReference type="Pfam" id="PF00501"/>
    </source>
</evidence>
<accession>W9C5U8</accession>
<dbReference type="OrthoDB" id="10253869at2759"/>
<dbReference type="AlphaFoldDB" id="W9C5U8"/>
<gene>
    <name evidence="4" type="ORF">SBOR_9343</name>
</gene>
<dbReference type="Gene3D" id="3.30.300.30">
    <property type="match status" value="1"/>
</dbReference>
<dbReference type="EMBL" id="AYSA01000662">
    <property type="protein sequence ID" value="ESZ90274.1"/>
    <property type="molecule type" value="Genomic_DNA"/>
</dbReference>
<dbReference type="Gene3D" id="3.30.559.10">
    <property type="entry name" value="Chloramphenicol acetyltransferase-like domain"/>
    <property type="match status" value="1"/>
</dbReference>
<dbReference type="PROSITE" id="PS00455">
    <property type="entry name" value="AMP_BINDING"/>
    <property type="match status" value="1"/>
</dbReference>
<comment type="caution">
    <text evidence="4">The sequence shown here is derived from an EMBL/GenBank/DDBJ whole genome shotgun (WGS) entry which is preliminary data.</text>
</comment>
<dbReference type="InterPro" id="IPR023213">
    <property type="entry name" value="CAT-like_dom_sf"/>
</dbReference>
<dbReference type="STRING" id="1432307.W9C5U8"/>
<keyword evidence="2" id="KW-0597">Phosphoprotein</keyword>
<dbReference type="PANTHER" id="PTHR43201:SF30">
    <property type="entry name" value="AMP-DEPENDENT SYNTHETASE_LIGASE DOMAIN-CONTAINING PROTEIN"/>
    <property type="match status" value="1"/>
</dbReference>
<dbReference type="Gene3D" id="3.40.50.12780">
    <property type="entry name" value="N-terminal domain of ligase-like"/>
    <property type="match status" value="1"/>
</dbReference>
<name>W9C5U8_SCLBF</name>
<dbReference type="SUPFAM" id="SSF47336">
    <property type="entry name" value="ACP-like"/>
    <property type="match status" value="1"/>
</dbReference>
<keyword evidence="5" id="KW-1185">Reference proteome</keyword>
<dbReference type="InterPro" id="IPR045851">
    <property type="entry name" value="AMP-bd_C_sf"/>
</dbReference>
<protein>
    <submittedName>
        <fullName evidence="4">Long-chain-fatty-acid-CoA ligase</fullName>
    </submittedName>
</protein>
<organism evidence="4 5">
    <name type="scientific">Sclerotinia borealis (strain F-4128)</name>
    <dbReference type="NCBI Taxonomy" id="1432307"/>
    <lineage>
        <taxon>Eukaryota</taxon>
        <taxon>Fungi</taxon>
        <taxon>Dikarya</taxon>
        <taxon>Ascomycota</taxon>
        <taxon>Pezizomycotina</taxon>
        <taxon>Leotiomycetes</taxon>
        <taxon>Helotiales</taxon>
        <taxon>Sclerotiniaceae</taxon>
        <taxon>Sclerotinia</taxon>
    </lineage>
</organism>
<keyword evidence="4" id="KW-0436">Ligase</keyword>
<dbReference type="SUPFAM" id="SSF56801">
    <property type="entry name" value="Acetyl-CoA synthetase-like"/>
    <property type="match status" value="1"/>
</dbReference>
<dbReference type="InterPro" id="IPR042099">
    <property type="entry name" value="ANL_N_sf"/>
</dbReference>
<evidence type="ECO:0000313" key="4">
    <source>
        <dbReference type="EMBL" id="ESZ90274.1"/>
    </source>
</evidence>
<sequence length="1063" mass="119146">MSSPIASGSVSPTQNSKAECLGAEISSINKSLWDMFTAAAEKHPNEEAVCSLWQPSDHLSSRFEFEQVTAVSQTVSVINDDEVETLTPESSSAPLRWTYSQLHHKAETLAVWLSFGYFGPKYIASPILENLDGVKVKISLSNIPDESMNWHSLPEVMSSLPKESSSFVPSEDVSVVPGEELAMILFTSGTTSLPKGCPHTASNIWSATHDYDPVAPKDGRQHKWLIHTPVWHIFAVGQTIRGWRDGRSVIFPADKFDVVASLRALQQENITHIGAVPLLAKALVAHPKFPGKDSISLLYVSMGGTLIKDEDVRFCKENLGSEAVIQGFGMTEGSPMVSWRRSDPLLKNGHHIGVGKVLPELFYLDDVGKWFITGDQALIDGDGILYINGRYKDIIIRGGENLVPSKIEHCLQDLGVIAQVVGIEDTIAGEVPVAVLQTSPKDITKSSMTKAVVERLGPIYAPYSIVTLEDLQLKMFPMTATGKVRKLVLKDIVNKYFATISEAREISPNEQITSQLREIWVELMNTVPEDIPITHSVTEFADSITGLRFCKLLWSRFGQRLYLPDLERNKTIEQQAVLLVERIFHGNSSTKLSDNMSGSERESSLIASSQSSWEASHSEYGGDDLQYQEGLAKSANAVMHKFGLTWENDVEDILTIKDTFQEFAKGQRPQSYRHRIAFKVNNHDPGQVRAALERSLLNRPVLRTVLIIVPGAAAVHAVLRPSRAVYDILITQESFSHESEVQESLVDDFDEGYESRMLRAIIADVGGKSTALIITLNHSVFDALFAYAWYSDLDMFIQNPEAISTPNTPFKLFANVYQQYQDSSLALSDINFHIRRLRGISRFTYALWPSKRAPGWMIGNDKGSKNFVARDSIRNKLNSIPQPRPRLARIQDFPNMERIRSQYSVQASVIVKTAISLFNVIQTGQQYAMFKNFDAGRRWPFLPEWIADRLPSAMSIDGPTLTWTMNMIQIKPKETCGELLTRMSQDQEALSSHAHAPWHKILSGLGEDEGPIVKEAAMRQVFNWDWLLLELWYVEQGTLLLCRILGRDAIRYQRSQWLREQIA</sequence>
<evidence type="ECO:0000313" key="5">
    <source>
        <dbReference type="Proteomes" id="UP000019487"/>
    </source>
</evidence>
<evidence type="ECO:0000256" key="1">
    <source>
        <dbReference type="ARBA" id="ARBA00022450"/>
    </source>
</evidence>
<dbReference type="InterPro" id="IPR000873">
    <property type="entry name" value="AMP-dep_synth/lig_dom"/>
</dbReference>
<evidence type="ECO:0000256" key="2">
    <source>
        <dbReference type="ARBA" id="ARBA00022553"/>
    </source>
</evidence>
<proteinExistence type="predicted"/>
<dbReference type="GO" id="GO:0031956">
    <property type="term" value="F:medium-chain fatty acid-CoA ligase activity"/>
    <property type="evidence" value="ECO:0007669"/>
    <property type="project" value="TreeGrafter"/>
</dbReference>
<dbReference type="PANTHER" id="PTHR43201">
    <property type="entry name" value="ACYL-COA SYNTHETASE"/>
    <property type="match status" value="1"/>
</dbReference>
<dbReference type="GO" id="GO:0006631">
    <property type="term" value="P:fatty acid metabolic process"/>
    <property type="evidence" value="ECO:0007669"/>
    <property type="project" value="TreeGrafter"/>
</dbReference>
<dbReference type="InterPro" id="IPR020845">
    <property type="entry name" value="AMP-binding_CS"/>
</dbReference>
<dbReference type="HOGENOM" id="CLU_002959_0_0_1"/>